<keyword evidence="4" id="KW-1185">Reference proteome</keyword>
<feature type="chain" id="PRO_5034868482" evidence="2">
    <location>
        <begin position="20"/>
        <end position="199"/>
    </location>
</feature>
<evidence type="ECO:0000256" key="2">
    <source>
        <dbReference type="SAM" id="SignalP"/>
    </source>
</evidence>
<dbReference type="Proteomes" id="UP000605846">
    <property type="component" value="Unassembled WGS sequence"/>
</dbReference>
<protein>
    <submittedName>
        <fullName evidence="3">Uncharacterized protein</fullName>
    </submittedName>
</protein>
<sequence>MKLIGVLSLTAALSTLVAADPAIYATRTVVNNGVKMVELVDGVRATTTGRLTVTGRGLSTRTKIHPAFRWNFPFLRAFMNMPVIHHIISKMPKLSRLAHKVDRGFMAELMMQAQSMDSNDNFPELLQTAAEQALSMLTSNPEAEEAEMEQPEQQEEEAESEDDSIDISQYINANDIAAVIGNLFGSDEPEAAPTTAPTQ</sequence>
<accession>A0A8H7BG14</accession>
<organism evidence="3 4">
    <name type="scientific">Apophysomyces ossiformis</name>
    <dbReference type="NCBI Taxonomy" id="679940"/>
    <lineage>
        <taxon>Eukaryota</taxon>
        <taxon>Fungi</taxon>
        <taxon>Fungi incertae sedis</taxon>
        <taxon>Mucoromycota</taxon>
        <taxon>Mucoromycotina</taxon>
        <taxon>Mucoromycetes</taxon>
        <taxon>Mucorales</taxon>
        <taxon>Mucorineae</taxon>
        <taxon>Mucoraceae</taxon>
        <taxon>Apophysomyces</taxon>
    </lineage>
</organism>
<gene>
    <name evidence="3" type="ORF">EC973_003053</name>
</gene>
<reference evidence="3" key="1">
    <citation type="submission" date="2020-01" db="EMBL/GenBank/DDBJ databases">
        <title>Genome Sequencing of Three Apophysomyces-Like Fungal Strains Confirms a Novel Fungal Genus in the Mucoromycota with divergent Burkholderia-like Endosymbiotic Bacteria.</title>
        <authorList>
            <person name="Stajich J.E."/>
            <person name="Macias A.M."/>
            <person name="Carter-House D."/>
            <person name="Lovett B."/>
            <person name="Kasson L.R."/>
            <person name="Berry K."/>
            <person name="Grigoriev I."/>
            <person name="Chang Y."/>
            <person name="Spatafora J."/>
            <person name="Kasson M.T."/>
        </authorList>
    </citation>
    <scope>NUCLEOTIDE SEQUENCE</scope>
    <source>
        <strain evidence="3">NRRL A-21654</strain>
    </source>
</reference>
<keyword evidence="2" id="KW-0732">Signal</keyword>
<feature type="signal peptide" evidence="2">
    <location>
        <begin position="1"/>
        <end position="19"/>
    </location>
</feature>
<evidence type="ECO:0000313" key="4">
    <source>
        <dbReference type="Proteomes" id="UP000605846"/>
    </source>
</evidence>
<name>A0A8H7BG14_9FUNG</name>
<feature type="region of interest" description="Disordered" evidence="1">
    <location>
        <begin position="140"/>
        <end position="167"/>
    </location>
</feature>
<dbReference type="OrthoDB" id="10424884at2759"/>
<comment type="caution">
    <text evidence="3">The sequence shown here is derived from an EMBL/GenBank/DDBJ whole genome shotgun (WGS) entry which is preliminary data.</text>
</comment>
<evidence type="ECO:0000313" key="3">
    <source>
        <dbReference type="EMBL" id="KAF7722527.1"/>
    </source>
</evidence>
<feature type="compositionally biased region" description="Acidic residues" evidence="1">
    <location>
        <begin position="142"/>
        <end position="165"/>
    </location>
</feature>
<evidence type="ECO:0000256" key="1">
    <source>
        <dbReference type="SAM" id="MobiDB-lite"/>
    </source>
</evidence>
<dbReference type="EMBL" id="JABAYA010000190">
    <property type="protein sequence ID" value="KAF7722527.1"/>
    <property type="molecule type" value="Genomic_DNA"/>
</dbReference>
<proteinExistence type="predicted"/>
<dbReference type="AlphaFoldDB" id="A0A8H7BG14"/>